<reference evidence="1" key="1">
    <citation type="journal article" date="2020" name="Nat. Commun.">
        <title>Large-scale genome sequencing of mycorrhizal fungi provides insights into the early evolution of symbiotic traits.</title>
        <authorList>
            <person name="Miyauchi S."/>
            <person name="Kiss E."/>
            <person name="Kuo A."/>
            <person name="Drula E."/>
            <person name="Kohler A."/>
            <person name="Sanchez-Garcia M."/>
            <person name="Morin E."/>
            <person name="Andreopoulos B."/>
            <person name="Barry K.W."/>
            <person name="Bonito G."/>
            <person name="Buee M."/>
            <person name="Carver A."/>
            <person name="Chen C."/>
            <person name="Cichocki N."/>
            <person name="Clum A."/>
            <person name="Culley D."/>
            <person name="Crous P.W."/>
            <person name="Fauchery L."/>
            <person name="Girlanda M."/>
            <person name="Hayes R.D."/>
            <person name="Keri Z."/>
            <person name="LaButti K."/>
            <person name="Lipzen A."/>
            <person name="Lombard V."/>
            <person name="Magnuson J."/>
            <person name="Maillard F."/>
            <person name="Murat C."/>
            <person name="Nolan M."/>
            <person name="Ohm R.A."/>
            <person name="Pangilinan J."/>
            <person name="Pereira M.F."/>
            <person name="Perotto S."/>
            <person name="Peter M."/>
            <person name="Pfister S."/>
            <person name="Riley R."/>
            <person name="Sitrit Y."/>
            <person name="Stielow J.B."/>
            <person name="Szollosi G."/>
            <person name="Zifcakova L."/>
            <person name="Stursova M."/>
            <person name="Spatafora J.W."/>
            <person name="Tedersoo L."/>
            <person name="Vaario L.M."/>
            <person name="Yamada A."/>
            <person name="Yan M."/>
            <person name="Wang P."/>
            <person name="Xu J."/>
            <person name="Bruns T."/>
            <person name="Baldrian P."/>
            <person name="Vilgalys R."/>
            <person name="Dunand C."/>
            <person name="Henrissat B."/>
            <person name="Grigoriev I.V."/>
            <person name="Hibbett D."/>
            <person name="Nagy L.G."/>
            <person name="Martin F.M."/>
        </authorList>
    </citation>
    <scope>NUCLEOTIDE SEQUENCE</scope>
    <source>
        <strain evidence="1">UH-Tt-Lm1</strain>
    </source>
</reference>
<dbReference type="AlphaFoldDB" id="A0A9P6L1E6"/>
<keyword evidence="2" id="KW-1185">Reference proteome</keyword>
<comment type="caution">
    <text evidence="1">The sequence shown here is derived from an EMBL/GenBank/DDBJ whole genome shotgun (WGS) entry which is preliminary data.</text>
</comment>
<proteinExistence type="predicted"/>
<reference evidence="1" key="2">
    <citation type="submission" date="2020-11" db="EMBL/GenBank/DDBJ databases">
        <authorList>
            <consortium name="DOE Joint Genome Institute"/>
            <person name="Kuo A."/>
            <person name="Miyauchi S."/>
            <person name="Kiss E."/>
            <person name="Drula E."/>
            <person name="Kohler A."/>
            <person name="Sanchez-Garcia M."/>
            <person name="Andreopoulos B."/>
            <person name="Barry K.W."/>
            <person name="Bonito G."/>
            <person name="Buee M."/>
            <person name="Carver A."/>
            <person name="Chen C."/>
            <person name="Cichocki N."/>
            <person name="Clum A."/>
            <person name="Culley D."/>
            <person name="Crous P.W."/>
            <person name="Fauchery L."/>
            <person name="Girlanda M."/>
            <person name="Hayes R."/>
            <person name="Keri Z."/>
            <person name="Labutti K."/>
            <person name="Lipzen A."/>
            <person name="Lombard V."/>
            <person name="Magnuson J."/>
            <person name="Maillard F."/>
            <person name="Morin E."/>
            <person name="Murat C."/>
            <person name="Nolan M."/>
            <person name="Ohm R."/>
            <person name="Pangilinan J."/>
            <person name="Pereira M."/>
            <person name="Perotto S."/>
            <person name="Peter M."/>
            <person name="Riley R."/>
            <person name="Sitrit Y."/>
            <person name="Stielow B."/>
            <person name="Szollosi G."/>
            <person name="Zifcakova L."/>
            <person name="Stursova M."/>
            <person name="Spatafora J.W."/>
            <person name="Tedersoo L."/>
            <person name="Vaario L.-M."/>
            <person name="Yamada A."/>
            <person name="Yan M."/>
            <person name="Wang P."/>
            <person name="Xu J."/>
            <person name="Bruns T."/>
            <person name="Baldrian P."/>
            <person name="Vilgalys R."/>
            <person name="Henrissat B."/>
            <person name="Grigoriev I.V."/>
            <person name="Hibbett D."/>
            <person name="Nagy L.G."/>
            <person name="Martin F.M."/>
        </authorList>
    </citation>
    <scope>NUCLEOTIDE SEQUENCE</scope>
    <source>
        <strain evidence="1">UH-Tt-Lm1</strain>
    </source>
</reference>
<protein>
    <submittedName>
        <fullName evidence="1">Uncharacterized protein</fullName>
    </submittedName>
</protein>
<dbReference type="Proteomes" id="UP000736335">
    <property type="component" value="Unassembled WGS sequence"/>
</dbReference>
<name>A0A9P6L1E6_9AGAM</name>
<accession>A0A9P6L1E6</accession>
<organism evidence="1 2">
    <name type="scientific">Thelephora terrestris</name>
    <dbReference type="NCBI Taxonomy" id="56493"/>
    <lineage>
        <taxon>Eukaryota</taxon>
        <taxon>Fungi</taxon>
        <taxon>Dikarya</taxon>
        <taxon>Basidiomycota</taxon>
        <taxon>Agaricomycotina</taxon>
        <taxon>Agaricomycetes</taxon>
        <taxon>Thelephorales</taxon>
        <taxon>Thelephoraceae</taxon>
        <taxon>Thelephora</taxon>
    </lineage>
</organism>
<evidence type="ECO:0000313" key="2">
    <source>
        <dbReference type="Proteomes" id="UP000736335"/>
    </source>
</evidence>
<sequence>MQGPGENNTPFMSSSAPRPWDVYKHAFAPYHRGHPLWDPSPIYSYHQVRLGDVGYIRKGRFHLLFSAGDELGSRVLGVDVPPKFIPLKLEGIVQRYRPPGYLRTASVRQVGVELKVKAELTVPWSLWSPTQSCLLNSPPRQVLF</sequence>
<gene>
    <name evidence="1" type="ORF">BJ322DRAFT_469697</name>
</gene>
<evidence type="ECO:0000313" key="1">
    <source>
        <dbReference type="EMBL" id="KAF9779016.1"/>
    </source>
</evidence>
<dbReference type="EMBL" id="WIUZ02000021">
    <property type="protein sequence ID" value="KAF9779016.1"/>
    <property type="molecule type" value="Genomic_DNA"/>
</dbReference>
<dbReference type="OrthoDB" id="3222453at2759"/>